<sequence>MTDILVEQENGVAVVTLNRPEHRNALTYAMWNGLDRVFGELGRDRSVKAVVLTGAGSDFTAGADIAEFGTIRDDAEQARAYEVAVDLGCDAIAQCPKPVIAACKGYTLGGGMHVAMSADFRFAPKEAQFGIPAARLSIVYGVQATRKLLALVGLTEAKRILYAGDRFGSDRALKAGLIDRICDDPLAEAIAFARDLATSSAPLTIGGAKYILNGHAIAPFDATEAERLIDQAAASHDYREGRAAFAEKRPPAFQGR</sequence>
<evidence type="ECO:0000256" key="1">
    <source>
        <dbReference type="ARBA" id="ARBA00005254"/>
    </source>
</evidence>
<dbReference type="GO" id="GO:0003824">
    <property type="term" value="F:catalytic activity"/>
    <property type="evidence" value="ECO:0007669"/>
    <property type="project" value="UniProtKB-ARBA"/>
</dbReference>
<dbReference type="Gene3D" id="1.10.12.10">
    <property type="entry name" value="Lyase 2-enoyl-coa Hydratase, Chain A, domain 2"/>
    <property type="match status" value="1"/>
</dbReference>
<dbReference type="PANTHER" id="PTHR43802">
    <property type="entry name" value="ENOYL-COA HYDRATASE"/>
    <property type="match status" value="1"/>
</dbReference>
<dbReference type="Pfam" id="PF00378">
    <property type="entry name" value="ECH_1"/>
    <property type="match status" value="1"/>
</dbReference>
<dbReference type="PANTHER" id="PTHR43802:SF1">
    <property type="entry name" value="IP11341P-RELATED"/>
    <property type="match status" value="1"/>
</dbReference>
<dbReference type="InterPro" id="IPR029045">
    <property type="entry name" value="ClpP/crotonase-like_dom_sf"/>
</dbReference>
<dbReference type="SUPFAM" id="SSF52096">
    <property type="entry name" value="ClpP/crotonase"/>
    <property type="match status" value="1"/>
</dbReference>
<dbReference type="CDD" id="cd06558">
    <property type="entry name" value="crotonase-like"/>
    <property type="match status" value="1"/>
</dbReference>
<dbReference type="RefSeq" id="WP_148913690.1">
    <property type="nucleotide sequence ID" value="NZ_VSZS01000056.1"/>
</dbReference>
<dbReference type="AlphaFoldDB" id="A0A5D4H022"/>
<evidence type="ECO:0000313" key="2">
    <source>
        <dbReference type="EMBL" id="TYR34351.1"/>
    </source>
</evidence>
<dbReference type="InterPro" id="IPR014748">
    <property type="entry name" value="Enoyl-CoA_hydra_C"/>
</dbReference>
<gene>
    <name evidence="2" type="ORF">FY036_05485</name>
</gene>
<evidence type="ECO:0000313" key="3">
    <source>
        <dbReference type="Proteomes" id="UP000323258"/>
    </source>
</evidence>
<dbReference type="Gene3D" id="3.90.226.10">
    <property type="entry name" value="2-enoyl-CoA Hydratase, Chain A, domain 1"/>
    <property type="match status" value="1"/>
</dbReference>
<dbReference type="EMBL" id="VSZS01000056">
    <property type="protein sequence ID" value="TYR34351.1"/>
    <property type="molecule type" value="Genomic_DNA"/>
</dbReference>
<protein>
    <submittedName>
        <fullName evidence="2">3-hydroxybutyryl-CoA dehydratase</fullName>
    </submittedName>
</protein>
<comment type="caution">
    <text evidence="2">The sequence shown here is derived from an EMBL/GenBank/DDBJ whole genome shotgun (WGS) entry which is preliminary data.</text>
</comment>
<comment type="similarity">
    <text evidence="1">Belongs to the enoyl-CoA hydratase/isomerase family.</text>
</comment>
<dbReference type="InterPro" id="IPR001753">
    <property type="entry name" value="Enoyl-CoA_hydra/iso"/>
</dbReference>
<proteinExistence type="inferred from homology"/>
<dbReference type="Proteomes" id="UP000323258">
    <property type="component" value="Unassembled WGS sequence"/>
</dbReference>
<organism evidence="2 3">
    <name type="scientific">Neoaquamicrobium microcysteis</name>
    <dbReference type="NCBI Taxonomy" id="2682781"/>
    <lineage>
        <taxon>Bacteria</taxon>
        <taxon>Pseudomonadati</taxon>
        <taxon>Pseudomonadota</taxon>
        <taxon>Alphaproteobacteria</taxon>
        <taxon>Hyphomicrobiales</taxon>
        <taxon>Phyllobacteriaceae</taxon>
        <taxon>Neoaquamicrobium</taxon>
    </lineage>
</organism>
<dbReference type="OrthoDB" id="9810797at2"/>
<keyword evidence="3" id="KW-1185">Reference proteome</keyword>
<name>A0A5D4H022_9HYPH</name>
<reference evidence="2 3" key="1">
    <citation type="submission" date="2019-08" db="EMBL/GenBank/DDBJ databases">
        <authorList>
            <person name="Seo Y.L."/>
        </authorList>
    </citation>
    <scope>NUCLEOTIDE SEQUENCE [LARGE SCALE GENOMIC DNA]</scope>
    <source>
        <strain evidence="2 3">MaA-C15</strain>
    </source>
</reference>
<accession>A0A5D4H022</accession>
<reference evidence="2 3" key="2">
    <citation type="submission" date="2019-09" db="EMBL/GenBank/DDBJ databases">
        <title>Mesorhizobium sp. MaA-C15 isolated from Microcystis aeruginosa.</title>
        <authorList>
            <person name="Jeong S.E."/>
            <person name="Jin H.M."/>
            <person name="Jeon C.O."/>
        </authorList>
    </citation>
    <scope>NUCLEOTIDE SEQUENCE [LARGE SCALE GENOMIC DNA]</scope>
    <source>
        <strain evidence="2 3">MaA-C15</strain>
    </source>
</reference>